<dbReference type="Pfam" id="PF07219">
    <property type="entry name" value="HemY_N"/>
    <property type="match status" value="1"/>
</dbReference>
<dbReference type="GO" id="GO:0005886">
    <property type="term" value="C:plasma membrane"/>
    <property type="evidence" value="ECO:0007669"/>
    <property type="project" value="UniProtKB-SubCell"/>
</dbReference>
<sequence>MKLLLWTIALFSIAVGMTLFAQLNTGYALIFLPPWRMEISLNVFIVQLILSVIALYLLLKMFAELSGLPRRVRRYQAEQAKEASVKLERDARLAFFEGRFQRATRLACEAMAASVENDAFAVNGLLAARAAHAMRDFAKRDEVLQQLTERLGHEHLATLMTSGELWMDERRYVEAGQAISAVRELAPKLTNAMKLELRLRQREQNPEAVLKLVEQLTKSDALDEEQAGHIRIAAQLQLLKQHPMTAVELKEWWKKLSSEEQQHPQLAHAAAANYIAQEAPLLAKETIERALEANWNNELLPAYSQLKLDLPQQMAQLQQAETWLKSHPRDELLLLTLGRLCRKRELWGKAQSYFEASIAVNPSAIAHAELAELLTQLERSEEAAQHYRASLSLALS</sequence>
<evidence type="ECO:0000256" key="4">
    <source>
        <dbReference type="ARBA" id="ARBA00022475"/>
    </source>
</evidence>
<dbReference type="RefSeq" id="WP_179355726.1">
    <property type="nucleotide sequence ID" value="NZ_CP058627.1"/>
</dbReference>
<keyword evidence="5" id="KW-0997">Cell inner membrane</keyword>
<evidence type="ECO:0000313" key="13">
    <source>
        <dbReference type="Proteomes" id="UP000509597"/>
    </source>
</evidence>
<evidence type="ECO:0000256" key="8">
    <source>
        <dbReference type="ARBA" id="ARBA00023136"/>
    </source>
</evidence>
<evidence type="ECO:0000256" key="3">
    <source>
        <dbReference type="ARBA" id="ARBA00004744"/>
    </source>
</evidence>
<dbReference type="KEGG" id="chiz:HQ393_13815"/>
<evidence type="ECO:0000256" key="5">
    <source>
        <dbReference type="ARBA" id="ARBA00022519"/>
    </source>
</evidence>
<protein>
    <submittedName>
        <fullName evidence="12">Heme biosynthesis protein HemY</fullName>
    </submittedName>
</protein>
<organism evidence="12 13">
    <name type="scientific">Chitinibacter bivalviorum</name>
    <dbReference type="NCBI Taxonomy" id="2739434"/>
    <lineage>
        <taxon>Bacteria</taxon>
        <taxon>Pseudomonadati</taxon>
        <taxon>Pseudomonadota</taxon>
        <taxon>Betaproteobacteria</taxon>
        <taxon>Neisseriales</taxon>
        <taxon>Chitinibacteraceae</taxon>
        <taxon>Chitinibacter</taxon>
    </lineage>
</organism>
<comment type="function">
    <text evidence="1">Involved in a late step of protoheme IX synthesis.</text>
</comment>
<dbReference type="InterPro" id="IPR010817">
    <property type="entry name" value="HemY_N"/>
</dbReference>
<dbReference type="NCBIfam" id="TIGR00540">
    <property type="entry name" value="TPR_hemY_coli"/>
    <property type="match status" value="1"/>
</dbReference>
<evidence type="ECO:0000313" key="12">
    <source>
        <dbReference type="EMBL" id="QLG89230.1"/>
    </source>
</evidence>
<keyword evidence="9" id="KW-0627">Porphyrin biosynthesis</keyword>
<comment type="pathway">
    <text evidence="3">Porphyrin-containing compound metabolism; protoheme biosynthesis.</text>
</comment>
<evidence type="ECO:0000256" key="6">
    <source>
        <dbReference type="ARBA" id="ARBA00022692"/>
    </source>
</evidence>
<evidence type="ECO:0000256" key="2">
    <source>
        <dbReference type="ARBA" id="ARBA00004429"/>
    </source>
</evidence>
<dbReference type="Proteomes" id="UP000509597">
    <property type="component" value="Chromosome"/>
</dbReference>
<gene>
    <name evidence="12" type="ORF">HQ393_13815</name>
</gene>
<dbReference type="InterPro" id="IPR011990">
    <property type="entry name" value="TPR-like_helical_dom_sf"/>
</dbReference>
<evidence type="ECO:0000256" key="1">
    <source>
        <dbReference type="ARBA" id="ARBA00002962"/>
    </source>
</evidence>
<reference evidence="12 13" key="1">
    <citation type="submission" date="2020-07" db="EMBL/GenBank/DDBJ databases">
        <title>Complete genome sequence of Chitinibacter sp. 2T18.</title>
        <authorList>
            <person name="Bae J.-W."/>
            <person name="Choi J.-W."/>
        </authorList>
    </citation>
    <scope>NUCLEOTIDE SEQUENCE [LARGE SCALE GENOMIC DNA]</scope>
    <source>
        <strain evidence="12 13">2T18</strain>
    </source>
</reference>
<dbReference type="EMBL" id="CP058627">
    <property type="protein sequence ID" value="QLG89230.1"/>
    <property type="molecule type" value="Genomic_DNA"/>
</dbReference>
<keyword evidence="4" id="KW-1003">Cell membrane</keyword>
<evidence type="ECO:0000256" key="10">
    <source>
        <dbReference type="SAM" id="Phobius"/>
    </source>
</evidence>
<keyword evidence="6 10" id="KW-0812">Transmembrane</keyword>
<dbReference type="GO" id="GO:0006779">
    <property type="term" value="P:porphyrin-containing compound biosynthetic process"/>
    <property type="evidence" value="ECO:0007669"/>
    <property type="project" value="UniProtKB-KW"/>
</dbReference>
<comment type="subcellular location">
    <subcellularLocation>
        <location evidence="2">Cell inner membrane</location>
        <topology evidence="2">Multi-pass membrane protein</topology>
    </subcellularLocation>
</comment>
<dbReference type="UniPathway" id="UPA00252"/>
<evidence type="ECO:0000256" key="7">
    <source>
        <dbReference type="ARBA" id="ARBA00022989"/>
    </source>
</evidence>
<dbReference type="GO" id="GO:0042168">
    <property type="term" value="P:heme metabolic process"/>
    <property type="evidence" value="ECO:0007669"/>
    <property type="project" value="InterPro"/>
</dbReference>
<feature type="domain" description="HemY N-terminal" evidence="11">
    <location>
        <begin position="26"/>
        <end position="134"/>
    </location>
</feature>
<evidence type="ECO:0000259" key="11">
    <source>
        <dbReference type="Pfam" id="PF07219"/>
    </source>
</evidence>
<name>A0A7H9BKN6_9NEIS</name>
<dbReference type="InterPro" id="IPR005254">
    <property type="entry name" value="Heme_biosyn_assoc_TPR_pro"/>
</dbReference>
<keyword evidence="7 10" id="KW-1133">Transmembrane helix</keyword>
<dbReference type="AlphaFoldDB" id="A0A7H9BKN6"/>
<dbReference type="SUPFAM" id="SSF48452">
    <property type="entry name" value="TPR-like"/>
    <property type="match status" value="1"/>
</dbReference>
<feature type="transmembrane region" description="Helical" evidence="10">
    <location>
        <begin position="44"/>
        <end position="63"/>
    </location>
</feature>
<keyword evidence="13" id="KW-1185">Reference proteome</keyword>
<accession>A0A7H9BKN6</accession>
<evidence type="ECO:0000256" key="9">
    <source>
        <dbReference type="ARBA" id="ARBA00023244"/>
    </source>
</evidence>
<keyword evidence="8 10" id="KW-0472">Membrane</keyword>
<dbReference type="Gene3D" id="1.25.40.10">
    <property type="entry name" value="Tetratricopeptide repeat domain"/>
    <property type="match status" value="1"/>
</dbReference>
<proteinExistence type="predicted"/>